<evidence type="ECO:0000259" key="1">
    <source>
        <dbReference type="Pfam" id="PF07730"/>
    </source>
</evidence>
<dbReference type="GO" id="GO:0016301">
    <property type="term" value="F:kinase activity"/>
    <property type="evidence" value="ECO:0007669"/>
    <property type="project" value="UniProtKB-KW"/>
</dbReference>
<keyword evidence="3" id="KW-1185">Reference proteome</keyword>
<proteinExistence type="predicted"/>
<dbReference type="InterPro" id="IPR011712">
    <property type="entry name" value="Sig_transdc_His_kin_sub3_dim/P"/>
</dbReference>
<evidence type="ECO:0000313" key="3">
    <source>
        <dbReference type="Proteomes" id="UP001220225"/>
    </source>
</evidence>
<gene>
    <name evidence="2" type="ORF">PSI14_00125</name>
</gene>
<keyword evidence="2" id="KW-0418">Kinase</keyword>
<dbReference type="Pfam" id="PF07730">
    <property type="entry name" value="HisKA_3"/>
    <property type="match status" value="1"/>
</dbReference>
<accession>A0ABT5LLZ2</accession>
<dbReference type="RefSeq" id="WP_273574086.1">
    <property type="nucleotide sequence ID" value="NZ_JAQRFN010000001.1"/>
</dbReference>
<organism evidence="2 3">
    <name type="scientific">Xenorhabdus anantnagensis</name>
    <dbReference type="NCBI Taxonomy" id="3025875"/>
    <lineage>
        <taxon>Bacteria</taxon>
        <taxon>Pseudomonadati</taxon>
        <taxon>Pseudomonadota</taxon>
        <taxon>Gammaproteobacteria</taxon>
        <taxon>Enterobacterales</taxon>
        <taxon>Morganellaceae</taxon>
        <taxon>Xenorhabdus</taxon>
    </lineage>
</organism>
<reference evidence="2 3" key="1">
    <citation type="submission" date="2023-02" db="EMBL/GenBank/DDBJ databases">
        <title>Entomopathogenic bacteria.</title>
        <authorList>
            <person name="Machado R.A."/>
        </authorList>
    </citation>
    <scope>NUCLEOTIDE SEQUENCE [LARGE SCALE GENOMIC DNA]</scope>
    <source>
        <strain evidence="2 3">XENO-2</strain>
    </source>
</reference>
<dbReference type="Gene3D" id="1.20.5.1930">
    <property type="match status" value="1"/>
</dbReference>
<name>A0ABT5LLZ2_9GAMM</name>
<evidence type="ECO:0000313" key="2">
    <source>
        <dbReference type="EMBL" id="MDC9595315.1"/>
    </source>
</evidence>
<comment type="caution">
    <text evidence="2">The sequence shown here is derived from an EMBL/GenBank/DDBJ whole genome shotgun (WGS) entry which is preliminary data.</text>
</comment>
<keyword evidence="2" id="KW-0808">Transferase</keyword>
<feature type="domain" description="Signal transduction histidine kinase subgroup 3 dimerisation and phosphoacceptor" evidence="1">
    <location>
        <begin position="1"/>
        <end position="62"/>
    </location>
</feature>
<sequence length="83" mass="9975">MSRDLHDTVAQSFLFLKIQLNSLHFRTDKFSRQGLISLRRIKEELDIASQQFREMLVSLRSEKNHYDLHESLLAIMRERIFLI</sequence>
<protein>
    <submittedName>
        <fullName evidence="2">Histidine kinase</fullName>
    </submittedName>
</protein>
<dbReference type="EMBL" id="JAQRFN010000001">
    <property type="protein sequence ID" value="MDC9595315.1"/>
    <property type="molecule type" value="Genomic_DNA"/>
</dbReference>
<dbReference type="Proteomes" id="UP001220225">
    <property type="component" value="Unassembled WGS sequence"/>
</dbReference>